<dbReference type="SUPFAM" id="SSF51126">
    <property type="entry name" value="Pectin lyase-like"/>
    <property type="match status" value="1"/>
</dbReference>
<dbReference type="RefSeq" id="WP_345622352.1">
    <property type="nucleotide sequence ID" value="NZ_BAABIG010000054.1"/>
</dbReference>
<gene>
    <name evidence="1" type="ORF">GCM10023220_49650</name>
</gene>
<evidence type="ECO:0000313" key="2">
    <source>
        <dbReference type="Proteomes" id="UP001501265"/>
    </source>
</evidence>
<comment type="caution">
    <text evidence="1">The sequence shown here is derived from an EMBL/GenBank/DDBJ whole genome shotgun (WGS) entry which is preliminary data.</text>
</comment>
<evidence type="ECO:0008006" key="3">
    <source>
        <dbReference type="Google" id="ProtNLM"/>
    </source>
</evidence>
<accession>A0ABP9CKG8</accession>
<reference evidence="2" key="1">
    <citation type="journal article" date="2019" name="Int. J. Syst. Evol. Microbiol.">
        <title>The Global Catalogue of Microorganisms (GCM) 10K type strain sequencing project: providing services to taxonomists for standard genome sequencing and annotation.</title>
        <authorList>
            <consortium name="The Broad Institute Genomics Platform"/>
            <consortium name="The Broad Institute Genome Sequencing Center for Infectious Disease"/>
            <person name="Wu L."/>
            <person name="Ma J."/>
        </authorList>
    </citation>
    <scope>NUCLEOTIDE SEQUENCE [LARGE SCALE GENOMIC DNA]</scope>
    <source>
        <strain evidence="2">JCM 18081</strain>
    </source>
</reference>
<protein>
    <recommendedName>
        <fullName evidence="3">Polygalacturonase</fullName>
    </recommendedName>
</protein>
<dbReference type="InterPro" id="IPR011050">
    <property type="entry name" value="Pectin_lyase_fold/virulence"/>
</dbReference>
<sequence>MDIADTGNNAILVEDCHNVTIGKEGGTVEGAGGIRIAAREEFANTSDITLENLTVTDSSLNESPCGEGTVIENLKLLNTTKKTC</sequence>
<evidence type="ECO:0000313" key="1">
    <source>
        <dbReference type="EMBL" id="GAA4812466.1"/>
    </source>
</evidence>
<dbReference type="Proteomes" id="UP001501265">
    <property type="component" value="Unassembled WGS sequence"/>
</dbReference>
<organism evidence="1 2">
    <name type="scientific">Streptomyces ziwulingensis</name>
    <dbReference type="NCBI Taxonomy" id="1045501"/>
    <lineage>
        <taxon>Bacteria</taxon>
        <taxon>Bacillati</taxon>
        <taxon>Actinomycetota</taxon>
        <taxon>Actinomycetes</taxon>
        <taxon>Kitasatosporales</taxon>
        <taxon>Streptomycetaceae</taxon>
        <taxon>Streptomyces</taxon>
    </lineage>
</organism>
<name>A0ABP9CKG8_9ACTN</name>
<proteinExistence type="predicted"/>
<dbReference type="EMBL" id="BAABIG010000054">
    <property type="protein sequence ID" value="GAA4812466.1"/>
    <property type="molecule type" value="Genomic_DNA"/>
</dbReference>
<keyword evidence="2" id="KW-1185">Reference proteome</keyword>